<keyword evidence="3 12" id="KW-0813">Transport</keyword>
<name>A0A6M2DV26_XENCH</name>
<dbReference type="PIRSF" id="PIRSF005567">
    <property type="entry name" value="Coatomer_beta'_subunit"/>
    <property type="match status" value="1"/>
</dbReference>
<evidence type="ECO:0000313" key="16">
    <source>
        <dbReference type="EMBL" id="NOV49008.1"/>
    </source>
</evidence>
<feature type="domain" description="COPA/B TPR" evidence="15">
    <location>
        <begin position="596"/>
        <end position="776"/>
    </location>
</feature>
<evidence type="ECO:0000256" key="3">
    <source>
        <dbReference type="ARBA" id="ARBA00022448"/>
    </source>
</evidence>
<dbReference type="EMBL" id="GIIL01005282">
    <property type="protein sequence ID" value="NOV49008.1"/>
    <property type="molecule type" value="Transcribed_RNA"/>
</dbReference>
<keyword evidence="10 12" id="KW-0472">Membrane</keyword>
<evidence type="ECO:0000256" key="10">
    <source>
        <dbReference type="ARBA" id="ARBA00023136"/>
    </source>
</evidence>
<dbReference type="InterPro" id="IPR050844">
    <property type="entry name" value="Coatomer_complex_subunit"/>
</dbReference>
<comment type="function">
    <text evidence="12">The coatomer is a cytosolic protein complex that binds to dilysine motifs and reversibly associates with Golgi non-clathrin-coated vesicles, which further mediate biosynthetic protein transport from the ER, via the Golgi up to the trans Golgi network. Coatomer complex is required for budding from Golgi membranes, and is essential for the retrograde Golgi-to-ER transport of dilysine-tagged proteins.</text>
</comment>
<organism evidence="16">
    <name type="scientific">Xenopsylla cheopis</name>
    <name type="common">Oriental rat flea</name>
    <name type="synonym">Pulex cheopis</name>
    <dbReference type="NCBI Taxonomy" id="163159"/>
    <lineage>
        <taxon>Eukaryota</taxon>
        <taxon>Metazoa</taxon>
        <taxon>Ecdysozoa</taxon>
        <taxon>Arthropoda</taxon>
        <taxon>Hexapoda</taxon>
        <taxon>Insecta</taxon>
        <taxon>Pterygota</taxon>
        <taxon>Neoptera</taxon>
        <taxon>Endopterygota</taxon>
        <taxon>Siphonaptera</taxon>
        <taxon>Pulicidae</taxon>
        <taxon>Xenopsyllinae</taxon>
        <taxon>Xenopsylla</taxon>
    </lineage>
</organism>
<dbReference type="InterPro" id="IPR015943">
    <property type="entry name" value="WD40/YVTN_repeat-like_dom_sf"/>
</dbReference>
<feature type="repeat" description="WD" evidence="13">
    <location>
        <begin position="181"/>
        <end position="224"/>
    </location>
</feature>
<evidence type="ECO:0000256" key="13">
    <source>
        <dbReference type="PROSITE-ProRule" id="PRU00221"/>
    </source>
</evidence>
<dbReference type="GO" id="GO:0030126">
    <property type="term" value="C:COPI vesicle coat"/>
    <property type="evidence" value="ECO:0007669"/>
    <property type="project" value="TreeGrafter"/>
</dbReference>
<dbReference type="FunFam" id="1.25.40.470:FF:000001">
    <property type="entry name" value="Coatomer subunit beta"/>
    <property type="match status" value="1"/>
</dbReference>
<dbReference type="PRINTS" id="PR00320">
    <property type="entry name" value="GPROTEINBRPT"/>
</dbReference>
<evidence type="ECO:0000256" key="6">
    <source>
        <dbReference type="ARBA" id="ARBA00022737"/>
    </source>
</evidence>
<evidence type="ECO:0000256" key="7">
    <source>
        <dbReference type="ARBA" id="ARBA00022892"/>
    </source>
</evidence>
<comment type="subcellular location">
    <subcellularLocation>
        <location evidence="1 12">Cytoplasmic vesicle</location>
        <location evidence="1 12">COPI-coated vesicle membrane</location>
        <topology evidence="1 12">Peripheral membrane protein</topology>
        <orientation evidence="1 12">Cytoplasmic side</orientation>
    </subcellularLocation>
    <subcellularLocation>
        <location evidence="12">Golgi apparatus membrane</location>
        <topology evidence="12">Peripheral membrane protein</topology>
        <orientation evidence="12">Cytoplasmic side</orientation>
    </subcellularLocation>
    <text evidence="12">The coatomer is cytoplasmic or polymerized on the cytoplasmic side of the Golgi, as well as on the vesicles/buds originating from it.</text>
</comment>
<dbReference type="GO" id="GO:0006888">
    <property type="term" value="P:endoplasmic reticulum to Golgi vesicle-mediated transport"/>
    <property type="evidence" value="ECO:0007669"/>
    <property type="project" value="TreeGrafter"/>
</dbReference>
<dbReference type="InterPro" id="IPR016453">
    <property type="entry name" value="COPB2"/>
</dbReference>
<dbReference type="GO" id="GO:0006891">
    <property type="term" value="P:intra-Golgi vesicle-mediated transport"/>
    <property type="evidence" value="ECO:0007669"/>
    <property type="project" value="TreeGrafter"/>
</dbReference>
<dbReference type="GO" id="GO:0005198">
    <property type="term" value="F:structural molecule activity"/>
    <property type="evidence" value="ECO:0007669"/>
    <property type="project" value="UniProtKB-UniRule"/>
</dbReference>
<feature type="repeat" description="WD" evidence="13">
    <location>
        <begin position="225"/>
        <end position="266"/>
    </location>
</feature>
<dbReference type="InterPro" id="IPR036322">
    <property type="entry name" value="WD40_repeat_dom_sf"/>
</dbReference>
<feature type="repeat" description="WD" evidence="13">
    <location>
        <begin position="138"/>
        <end position="180"/>
    </location>
</feature>
<dbReference type="Pfam" id="PF00400">
    <property type="entry name" value="WD40"/>
    <property type="match status" value="5"/>
</dbReference>
<evidence type="ECO:0000256" key="8">
    <source>
        <dbReference type="ARBA" id="ARBA00022927"/>
    </source>
</evidence>
<dbReference type="CDD" id="cd00200">
    <property type="entry name" value="WD40"/>
    <property type="match status" value="1"/>
</dbReference>
<keyword evidence="11 12" id="KW-0968">Cytoplasmic vesicle</keyword>
<evidence type="ECO:0000256" key="4">
    <source>
        <dbReference type="ARBA" id="ARBA00022490"/>
    </source>
</evidence>
<proteinExistence type="inferred from homology"/>
<evidence type="ECO:0000256" key="1">
    <source>
        <dbReference type="ARBA" id="ARBA00004347"/>
    </source>
</evidence>
<comment type="similarity">
    <text evidence="2 12">Belongs to the WD repeat COPB2 family.</text>
</comment>
<reference evidence="16" key="1">
    <citation type="submission" date="2020-03" db="EMBL/GenBank/DDBJ databases">
        <title>Transcriptomic Profiling of the Digestive Tract of the Rat Flea, Xenopsylla cheopis, Following Blood Feeding and Infection with Yersinia pestis.</title>
        <authorList>
            <person name="Bland D.M."/>
            <person name="Martens C.A."/>
            <person name="Virtaneva K."/>
            <person name="Kanakabandi K."/>
            <person name="Long D."/>
            <person name="Rosenke R."/>
            <person name="Saturday G.A."/>
            <person name="Hoyt F.H."/>
            <person name="Bruno D.P."/>
            <person name="Ribeiro J.M.C."/>
            <person name="Hinnebusch J."/>
        </authorList>
    </citation>
    <scope>NUCLEOTIDE SEQUENCE</scope>
</reference>
<evidence type="ECO:0000256" key="9">
    <source>
        <dbReference type="ARBA" id="ARBA00023034"/>
    </source>
</evidence>
<evidence type="ECO:0000256" key="12">
    <source>
        <dbReference type="PIRNR" id="PIRNR005567"/>
    </source>
</evidence>
<dbReference type="AlphaFoldDB" id="A0A6M2DV26"/>
<keyword evidence="5 13" id="KW-0853">WD repeat</keyword>
<comment type="subunit">
    <text evidence="12">Oligomeric complex that consists of at least the alpha, beta, beta', gamma, delta, epsilon and zeta subunits.</text>
</comment>
<dbReference type="PROSITE" id="PS50082">
    <property type="entry name" value="WD_REPEATS_2"/>
    <property type="match status" value="4"/>
</dbReference>
<dbReference type="FunFam" id="2.130.10.10:FF:000008">
    <property type="entry name" value="Coatomer subunit beta"/>
    <property type="match status" value="1"/>
</dbReference>
<dbReference type="InterPro" id="IPR020472">
    <property type="entry name" value="WD40_PAC1"/>
</dbReference>
<sequence>MPLRLDIKRQITARSDRVKCVDLHPTEPWMLCSLYNGNVNVWNYDNQTMVKNFEVCDLPVRAARFVARKNWIVTGSDDMQLRAFNYNTLERVHALEAHSDYVRCIAVHPTQSLLLTSSDDMLIKLWNWEKQWACQQVFEGHTHYVMQVVFNPKDNNTFASASLDRSVKVWQLGSNQANFTLDGHEKGVNCLDYYHGGDKPYLISGADDRYVKVWDYQNKTCVQTLEGHTQNVSAVCFHPELPILLTGSEDGTVRIWHAGTYRLESSLNYGFERVWTIACMKGSNNVSLGYDEGSIIVKVGREEPAVSMDVNGGKIVWAKHSEMQQANLKALPEGTEIKDGERLPVAVKDMGSCEIYPQTIAHNPNGRFVVVCGDGEYIIYTSMALRNKAFGSAQEFVWAQDSSEYAIRESSSTVKVFRNFKERKSFTPDYGADGIFGGFMLGVRSTSTGLSLYDWETLELVRRIEVQPKHIYWSEAGALVCVATEDSYFILKVDTAMIQKGLEAGGIAEDGIEDAFEVLGEVNESVRTGLWVGDCFIYTNSVNRINYYVGGEIVTISHLDHTMYLLGYVPRDNRLYLGDKELNVCSYSLLLSVLEYETAVMRGDFETADRVLPTVPKEHRTRVAHFLEKQGFKEQALNVSTDSEHKFELALQLGKLDVALDLAREAASETKWRQLADLASQRNDFGLARECLEKAKDYGGLLLLATCSGDADMIRSLAKQTSDEGKHNIAFMSLLLLGELEQCLEMLIETDRIPEAAFFARSYIPDKISYVVEKWRAHLSAVTNEKAGQSLADPAQYENLFPGLSEALEIQKFHRAKEHLLPASMASELPQNIERNAKQEWLDYIHQGGKTETASKIVASDEEPNKIINKQAAFKRKNSIDEVDDDLELELDGLQLDENIDTTDVNLDEWSD</sequence>
<dbReference type="SUPFAM" id="SSF50978">
    <property type="entry name" value="WD40 repeat-like"/>
    <property type="match status" value="1"/>
</dbReference>
<accession>A0A6M2DV26</accession>
<dbReference type="InterPro" id="IPR001680">
    <property type="entry name" value="WD40_rpt"/>
</dbReference>
<evidence type="ECO:0000256" key="5">
    <source>
        <dbReference type="ARBA" id="ARBA00022574"/>
    </source>
</evidence>
<keyword evidence="4 12" id="KW-0963">Cytoplasm</keyword>
<dbReference type="InterPro" id="IPR011044">
    <property type="entry name" value="Quino_amine_DH_bsu"/>
</dbReference>
<dbReference type="GO" id="GO:0006890">
    <property type="term" value="P:retrograde vesicle-mediated transport, Golgi to endoplasmic reticulum"/>
    <property type="evidence" value="ECO:0007669"/>
    <property type="project" value="TreeGrafter"/>
</dbReference>
<dbReference type="InterPro" id="IPR006692">
    <property type="entry name" value="Beta-prop_COPA/B_2nd"/>
</dbReference>
<dbReference type="SMART" id="SM00320">
    <property type="entry name" value="WD40"/>
    <property type="match status" value="6"/>
</dbReference>
<dbReference type="GO" id="GO:0000139">
    <property type="term" value="C:Golgi membrane"/>
    <property type="evidence" value="ECO:0007669"/>
    <property type="project" value="UniProtKB-SubCell"/>
</dbReference>
<dbReference type="Pfam" id="PF04053">
    <property type="entry name" value="B-prop_COPA_B_2nd"/>
    <property type="match status" value="1"/>
</dbReference>
<dbReference type="CDD" id="cd22947">
    <property type="entry name" value="Coatomer_WDAD_beta-like"/>
    <property type="match status" value="1"/>
</dbReference>
<keyword evidence="8 12" id="KW-0653">Protein transport</keyword>
<dbReference type="SUPFAM" id="SSF50969">
    <property type="entry name" value="YVTN repeat-like/Quinoprotein amine dehydrogenase"/>
    <property type="match status" value="1"/>
</dbReference>
<dbReference type="InterPro" id="IPR056176">
    <property type="entry name" value="TPR_COPA_B"/>
</dbReference>
<protein>
    <recommendedName>
        <fullName evidence="12">Coatomer subunit beta'</fullName>
    </recommendedName>
</protein>
<keyword evidence="6" id="KW-0677">Repeat</keyword>
<dbReference type="PANTHER" id="PTHR19876">
    <property type="entry name" value="COATOMER"/>
    <property type="match status" value="1"/>
</dbReference>
<evidence type="ECO:0000256" key="2">
    <source>
        <dbReference type="ARBA" id="ARBA00010844"/>
    </source>
</evidence>
<keyword evidence="7 12" id="KW-0931">ER-Golgi transport</keyword>
<dbReference type="PROSITE" id="PS50294">
    <property type="entry name" value="WD_REPEATS_REGION"/>
    <property type="match status" value="4"/>
</dbReference>
<dbReference type="Gene3D" id="1.25.40.470">
    <property type="match status" value="1"/>
</dbReference>
<feature type="repeat" description="WD" evidence="13">
    <location>
        <begin position="95"/>
        <end position="127"/>
    </location>
</feature>
<keyword evidence="9 12" id="KW-0333">Golgi apparatus</keyword>
<evidence type="ECO:0000256" key="11">
    <source>
        <dbReference type="ARBA" id="ARBA00023329"/>
    </source>
</evidence>
<evidence type="ECO:0000259" key="14">
    <source>
        <dbReference type="Pfam" id="PF04053"/>
    </source>
</evidence>
<dbReference type="Pfam" id="PF23953">
    <property type="entry name" value="TPR_COPA_B"/>
    <property type="match status" value="1"/>
</dbReference>
<evidence type="ECO:0000259" key="15">
    <source>
        <dbReference type="Pfam" id="PF23953"/>
    </source>
</evidence>
<dbReference type="Gene3D" id="2.130.10.10">
    <property type="entry name" value="YVTN repeat-like/Quinoprotein amine dehydrogenase"/>
    <property type="match status" value="1"/>
</dbReference>
<dbReference type="GO" id="GO:0006886">
    <property type="term" value="P:intracellular protein transport"/>
    <property type="evidence" value="ECO:0007669"/>
    <property type="project" value="UniProtKB-UniRule"/>
</dbReference>
<dbReference type="PANTHER" id="PTHR19876:SF2">
    <property type="entry name" value="COATOMER SUBUNIT BETA"/>
    <property type="match status" value="1"/>
</dbReference>
<feature type="domain" description="COPA/B second beta-propeller" evidence="14">
    <location>
        <begin position="320"/>
        <end position="579"/>
    </location>
</feature>